<evidence type="ECO:0000259" key="8">
    <source>
        <dbReference type="Pfam" id="PF01895"/>
    </source>
</evidence>
<evidence type="ECO:0000313" key="9">
    <source>
        <dbReference type="EMBL" id="KFI45700.1"/>
    </source>
</evidence>
<dbReference type="Pfam" id="PF01895">
    <property type="entry name" value="PhoU"/>
    <property type="match status" value="2"/>
</dbReference>
<sequence length="224" mass="24843">MRVIYNQELKDVADDVEHLTQAVSQAMHGAGKALIDGDMDTARAVANGDKAIDEIAKRVIDQCVRFLAQQSPVATDLRVIVATQRLSTTLERMGDLAQHIALTVLRTSPSSPLPDDEATRAVFQRMREFLDITADRLPGMLADRDTGTAEEVIRDDNQLDEMHDRTFDVVLSDSWNGTKQQLIDVVLLARFMERLGDHAVSVARQVVYIVSGFDPSKEPQGLDD</sequence>
<keyword evidence="4 7" id="KW-0813">Transport</keyword>
<gene>
    <name evidence="9" type="ORF">BBOH_0501</name>
</gene>
<dbReference type="SUPFAM" id="SSF109755">
    <property type="entry name" value="PhoU-like"/>
    <property type="match status" value="1"/>
</dbReference>
<keyword evidence="10" id="KW-1185">Reference proteome</keyword>
<feature type="domain" description="PhoU" evidence="8">
    <location>
        <begin position="139"/>
        <end position="206"/>
    </location>
</feature>
<comment type="caution">
    <text evidence="9">The sequence shown here is derived from an EMBL/GenBank/DDBJ whole genome shotgun (WGS) entry which is preliminary data.</text>
</comment>
<organism evidence="9 10">
    <name type="scientific">Bifidobacterium bohemicum DSM 22767</name>
    <dbReference type="NCBI Taxonomy" id="1437606"/>
    <lineage>
        <taxon>Bacteria</taxon>
        <taxon>Bacillati</taxon>
        <taxon>Actinomycetota</taxon>
        <taxon>Actinomycetes</taxon>
        <taxon>Bifidobacteriales</taxon>
        <taxon>Bifidobacteriaceae</taxon>
        <taxon>Bifidobacterium</taxon>
    </lineage>
</organism>
<dbReference type="Gene3D" id="1.20.58.220">
    <property type="entry name" value="Phosphate transport system protein phou homolog 2, domain 2"/>
    <property type="match status" value="1"/>
</dbReference>
<comment type="subcellular location">
    <subcellularLocation>
        <location evidence="1 7">Cytoplasm</location>
    </subcellularLocation>
</comment>
<dbReference type="PIRSF" id="PIRSF003107">
    <property type="entry name" value="PhoU"/>
    <property type="match status" value="1"/>
</dbReference>
<dbReference type="RefSeq" id="WP_033521793.1">
    <property type="nucleotide sequence ID" value="NZ_JDUS01000011.1"/>
</dbReference>
<dbReference type="Proteomes" id="UP000029096">
    <property type="component" value="Unassembled WGS sequence"/>
</dbReference>
<comment type="similarity">
    <text evidence="2 7">Belongs to the PhoU family.</text>
</comment>
<name>A0A086ZGQ0_9BIFI</name>
<dbReference type="OrthoDB" id="9814256at2"/>
<proteinExistence type="inferred from homology"/>
<reference evidence="9 10" key="1">
    <citation type="submission" date="2014-03" db="EMBL/GenBank/DDBJ databases">
        <title>Genomics of Bifidobacteria.</title>
        <authorList>
            <person name="Ventura M."/>
            <person name="Milani C."/>
            <person name="Lugli G.A."/>
        </authorList>
    </citation>
    <scope>NUCLEOTIDE SEQUENCE [LARGE SCALE GENOMIC DNA]</scope>
    <source>
        <strain evidence="9 10">DSM 22767</strain>
    </source>
</reference>
<dbReference type="GO" id="GO:0006817">
    <property type="term" value="P:phosphate ion transport"/>
    <property type="evidence" value="ECO:0007669"/>
    <property type="project" value="UniProtKB-KW"/>
</dbReference>
<evidence type="ECO:0000256" key="6">
    <source>
        <dbReference type="ARBA" id="ARBA00022592"/>
    </source>
</evidence>
<dbReference type="AlphaFoldDB" id="A0A086ZGQ0"/>
<dbReference type="InterPro" id="IPR026022">
    <property type="entry name" value="PhoU_dom"/>
</dbReference>
<dbReference type="GO" id="GO:0030643">
    <property type="term" value="P:intracellular phosphate ion homeostasis"/>
    <property type="evidence" value="ECO:0007669"/>
    <property type="project" value="InterPro"/>
</dbReference>
<keyword evidence="6 7" id="KW-0592">Phosphate transport</keyword>
<feature type="domain" description="PhoU" evidence="8">
    <location>
        <begin position="17"/>
        <end position="102"/>
    </location>
</feature>
<evidence type="ECO:0000256" key="3">
    <source>
        <dbReference type="ARBA" id="ARBA00011738"/>
    </source>
</evidence>
<dbReference type="GO" id="GO:0045936">
    <property type="term" value="P:negative regulation of phosphate metabolic process"/>
    <property type="evidence" value="ECO:0007669"/>
    <property type="project" value="InterPro"/>
</dbReference>
<evidence type="ECO:0000313" key="10">
    <source>
        <dbReference type="Proteomes" id="UP000029096"/>
    </source>
</evidence>
<dbReference type="PANTHER" id="PTHR42930">
    <property type="entry name" value="PHOSPHATE-SPECIFIC TRANSPORT SYSTEM ACCESSORY PROTEIN PHOU"/>
    <property type="match status" value="1"/>
</dbReference>
<dbReference type="FunFam" id="1.20.58.220:FF:000004">
    <property type="entry name" value="Phosphate-specific transport system accessory protein PhoU"/>
    <property type="match status" value="1"/>
</dbReference>
<dbReference type="InterPro" id="IPR038078">
    <property type="entry name" value="PhoU-like_sf"/>
</dbReference>
<evidence type="ECO:0000256" key="7">
    <source>
        <dbReference type="PIRNR" id="PIRNR003107"/>
    </source>
</evidence>
<dbReference type="eggNOG" id="COG0704">
    <property type="taxonomic scope" value="Bacteria"/>
</dbReference>
<comment type="function">
    <text evidence="7">Plays a role in the regulation of phosphate uptake.</text>
</comment>
<dbReference type="EMBL" id="JGYP01000002">
    <property type="protein sequence ID" value="KFI45700.1"/>
    <property type="molecule type" value="Genomic_DNA"/>
</dbReference>
<dbReference type="NCBIfam" id="TIGR02135">
    <property type="entry name" value="phoU_full"/>
    <property type="match status" value="1"/>
</dbReference>
<accession>A0A086ZGQ0</accession>
<dbReference type="GO" id="GO:0005737">
    <property type="term" value="C:cytoplasm"/>
    <property type="evidence" value="ECO:0007669"/>
    <property type="project" value="UniProtKB-SubCell"/>
</dbReference>
<dbReference type="PANTHER" id="PTHR42930:SF3">
    <property type="entry name" value="PHOSPHATE-SPECIFIC TRANSPORT SYSTEM ACCESSORY PROTEIN PHOU"/>
    <property type="match status" value="1"/>
</dbReference>
<evidence type="ECO:0000256" key="4">
    <source>
        <dbReference type="ARBA" id="ARBA00022448"/>
    </source>
</evidence>
<protein>
    <recommendedName>
        <fullName evidence="7">Phosphate-specific transport system accessory protein PhoU</fullName>
    </recommendedName>
</protein>
<evidence type="ECO:0000256" key="1">
    <source>
        <dbReference type="ARBA" id="ARBA00004496"/>
    </source>
</evidence>
<comment type="subunit">
    <text evidence="3 7">Homodimer.</text>
</comment>
<evidence type="ECO:0000256" key="5">
    <source>
        <dbReference type="ARBA" id="ARBA00022490"/>
    </source>
</evidence>
<keyword evidence="5 7" id="KW-0963">Cytoplasm</keyword>
<dbReference type="InterPro" id="IPR028366">
    <property type="entry name" value="PhoU"/>
</dbReference>
<dbReference type="STRING" id="1437606.BBOH_0501"/>
<evidence type="ECO:0000256" key="2">
    <source>
        <dbReference type="ARBA" id="ARBA00008107"/>
    </source>
</evidence>